<dbReference type="AlphaFoldDB" id="A0AA38J014"/>
<dbReference type="Proteomes" id="UP001168821">
    <property type="component" value="Unassembled WGS sequence"/>
</dbReference>
<evidence type="ECO:0000313" key="2">
    <source>
        <dbReference type="Proteomes" id="UP001168821"/>
    </source>
</evidence>
<keyword evidence="2" id="KW-1185">Reference proteome</keyword>
<organism evidence="1 2">
    <name type="scientific">Zophobas morio</name>
    <dbReference type="NCBI Taxonomy" id="2755281"/>
    <lineage>
        <taxon>Eukaryota</taxon>
        <taxon>Metazoa</taxon>
        <taxon>Ecdysozoa</taxon>
        <taxon>Arthropoda</taxon>
        <taxon>Hexapoda</taxon>
        <taxon>Insecta</taxon>
        <taxon>Pterygota</taxon>
        <taxon>Neoptera</taxon>
        <taxon>Endopterygota</taxon>
        <taxon>Coleoptera</taxon>
        <taxon>Polyphaga</taxon>
        <taxon>Cucujiformia</taxon>
        <taxon>Tenebrionidae</taxon>
        <taxon>Zophobas</taxon>
    </lineage>
</organism>
<evidence type="ECO:0000313" key="1">
    <source>
        <dbReference type="EMBL" id="KAJ3664351.1"/>
    </source>
</evidence>
<comment type="caution">
    <text evidence="1">The sequence shown here is derived from an EMBL/GenBank/DDBJ whole genome shotgun (WGS) entry which is preliminary data.</text>
</comment>
<protein>
    <submittedName>
        <fullName evidence="1">Uncharacterized protein</fullName>
    </submittedName>
</protein>
<accession>A0AA38J014</accession>
<dbReference type="EMBL" id="JALNTZ010000002">
    <property type="protein sequence ID" value="KAJ3664351.1"/>
    <property type="molecule type" value="Genomic_DNA"/>
</dbReference>
<reference evidence="1" key="1">
    <citation type="journal article" date="2023" name="G3 (Bethesda)">
        <title>Whole genome assemblies of Zophobas morio and Tenebrio molitor.</title>
        <authorList>
            <person name="Kaur S."/>
            <person name="Stinson S.A."/>
            <person name="diCenzo G.C."/>
        </authorList>
    </citation>
    <scope>NUCLEOTIDE SEQUENCE</scope>
    <source>
        <strain evidence="1">QUZm001</strain>
    </source>
</reference>
<gene>
    <name evidence="1" type="ORF">Zmor_008528</name>
</gene>
<sequence>MSAMNRVRAIACEAPKTVPKGPKPGVNIELAIRFVNANSSQKIQFALSFFAVDFPTRISLISPSQLPSPTLRIPPLIIISSVELRWLSTPIPFEQTLIRNAFTARSTAAIKY</sequence>
<proteinExistence type="predicted"/>
<name>A0AA38J014_9CUCU</name>